<gene>
    <name evidence="2" type="ORF">TM7x_03325</name>
</gene>
<evidence type="ECO:0000256" key="1">
    <source>
        <dbReference type="SAM" id="MobiDB-lite"/>
    </source>
</evidence>
<dbReference type="RefSeq" id="WP_039327790.1">
    <property type="nucleotide sequence ID" value="NZ_CP007496.1"/>
</dbReference>
<protein>
    <submittedName>
        <fullName evidence="2">Uncharacterized protein</fullName>
    </submittedName>
</protein>
<feature type="compositionally biased region" description="Basic and acidic residues" evidence="1">
    <location>
        <begin position="86"/>
        <end position="95"/>
    </location>
</feature>
<feature type="compositionally biased region" description="Basic and acidic residues" evidence="1">
    <location>
        <begin position="103"/>
        <end position="113"/>
    </location>
</feature>
<dbReference type="KEGG" id="sox:TM7x_03325"/>
<accession>A0A6S4GRH7</accession>
<reference evidence="2 3" key="1">
    <citation type="journal article" date="2015" name="Proc. Natl. Acad. Sci. U.S.A.">
        <title>Cultivation of a human-associated TM7 phylotype reveals a reduced genome and epibiotic parasitic lifestyle.</title>
        <authorList>
            <person name="He X."/>
            <person name="McLean J.S."/>
            <person name="Edlund A."/>
            <person name="Yooseph S."/>
            <person name="Hall A.P."/>
            <person name="Liu S.Y."/>
            <person name="Dorrestein P.C."/>
            <person name="Esquenazi E."/>
            <person name="Hunter R.C."/>
            <person name="Cheng G."/>
            <person name="Nelson K.E."/>
            <person name="Lux R."/>
            <person name="Shi W."/>
        </authorList>
    </citation>
    <scope>NUCLEOTIDE SEQUENCE [LARGE SCALE GENOMIC DNA]</scope>
    <source>
        <strain evidence="2 3">TM7x</strain>
    </source>
</reference>
<evidence type="ECO:0000313" key="3">
    <source>
        <dbReference type="Proteomes" id="UP000030902"/>
    </source>
</evidence>
<feature type="region of interest" description="Disordered" evidence="1">
    <location>
        <begin position="38"/>
        <end position="146"/>
    </location>
</feature>
<feature type="compositionally biased region" description="Polar residues" evidence="1">
    <location>
        <begin position="114"/>
        <end position="125"/>
    </location>
</feature>
<dbReference type="EMBL" id="CP007496">
    <property type="protein sequence ID" value="AJA06919.1"/>
    <property type="molecule type" value="Genomic_DNA"/>
</dbReference>
<name>A0A6S4GRH7_9BACT</name>
<organism evidence="2 3">
    <name type="scientific">Candidatus Nanosynbacter lyticus</name>
    <dbReference type="NCBI Taxonomy" id="2093824"/>
    <lineage>
        <taxon>Bacteria</taxon>
        <taxon>Candidatus Saccharimonadota</taxon>
        <taxon>Candidatus Saccharimonadia</taxon>
        <taxon>Candidatus Nanosynbacterales</taxon>
        <taxon>Candidatus Nanosynbacteraceae</taxon>
        <taxon>Candidatus Nanosynbacter</taxon>
    </lineage>
</organism>
<feature type="region of interest" description="Disordered" evidence="1">
    <location>
        <begin position="1"/>
        <end position="22"/>
    </location>
</feature>
<sequence length="146" mass="16328">MEKTPMLPVYDTTPEGEADRRVDQGCGTYYDYGYSVDGDRPECSGGLSSSGKRPNMRGLWRRSRHRPYGEPSESDLMHPKPGRVSLSEEQREINRRGAALARKALERARKNRENGNSSAASSSCQVPEDMIESAEASWGERQGELF</sequence>
<proteinExistence type="predicted"/>
<evidence type="ECO:0000313" key="2">
    <source>
        <dbReference type="EMBL" id="AJA06919.1"/>
    </source>
</evidence>
<dbReference type="Proteomes" id="UP000030902">
    <property type="component" value="Chromosome"/>
</dbReference>
<keyword evidence="3" id="KW-1185">Reference proteome</keyword>
<dbReference type="AlphaFoldDB" id="A0A6S4GRH7"/>